<feature type="signal peptide" evidence="1">
    <location>
        <begin position="1"/>
        <end position="19"/>
    </location>
</feature>
<dbReference type="EMBL" id="FQUC01000004">
    <property type="protein sequence ID" value="SHF20831.1"/>
    <property type="molecule type" value="Genomic_DNA"/>
</dbReference>
<dbReference type="AlphaFoldDB" id="A0A1M4ZS33"/>
<keyword evidence="3" id="KW-1185">Reference proteome</keyword>
<dbReference type="RefSeq" id="WP_062185308.1">
    <property type="nucleotide sequence ID" value="NZ_BBXL01000050.1"/>
</dbReference>
<organism evidence="2 3">
    <name type="scientific">Dysgonomonas macrotermitis</name>
    <dbReference type="NCBI Taxonomy" id="1346286"/>
    <lineage>
        <taxon>Bacteria</taxon>
        <taxon>Pseudomonadati</taxon>
        <taxon>Bacteroidota</taxon>
        <taxon>Bacteroidia</taxon>
        <taxon>Bacteroidales</taxon>
        <taxon>Dysgonomonadaceae</taxon>
        <taxon>Dysgonomonas</taxon>
    </lineage>
</organism>
<gene>
    <name evidence="2" type="ORF">SAMN05444362_104172</name>
</gene>
<sequence length="271" mass="29060">MKKKILLLMGVFSLGILNAQVGINTLNPFGIFHVDSKGNTGGTASSPSNDSDDVIVTNEGKVGIGTAAPTEKLDVRGKIRIADGTQSDGYVLKSDASGNAYWGPTTGRSLVVANEADDSSGKLQNVFTNLSSNIANYFCIYGGQTKYTGVSLTLGEGTWQVIYNATFGGRKKTGATEELPPANLIWYLSTSQTILSPSTIVGKRFSSSGLEQSKVYNNNQIYMPTTGLFVLENTTLSPQTFYVHVECLNIPATDSLRYTGEARMWALPVTK</sequence>
<proteinExistence type="predicted"/>
<dbReference type="Proteomes" id="UP000184480">
    <property type="component" value="Unassembled WGS sequence"/>
</dbReference>
<accession>A0A1M4ZS33</accession>
<dbReference type="OrthoDB" id="997957at2"/>
<evidence type="ECO:0000256" key="1">
    <source>
        <dbReference type="SAM" id="SignalP"/>
    </source>
</evidence>
<evidence type="ECO:0000313" key="2">
    <source>
        <dbReference type="EMBL" id="SHF20831.1"/>
    </source>
</evidence>
<keyword evidence="1" id="KW-0732">Signal</keyword>
<protein>
    <submittedName>
        <fullName evidence="2">Uncharacterized protein</fullName>
    </submittedName>
</protein>
<evidence type="ECO:0000313" key="3">
    <source>
        <dbReference type="Proteomes" id="UP000184480"/>
    </source>
</evidence>
<feature type="chain" id="PRO_5009908642" evidence="1">
    <location>
        <begin position="20"/>
        <end position="271"/>
    </location>
</feature>
<name>A0A1M4ZS33_9BACT</name>
<dbReference type="STRING" id="1346286.SAMN05444362_104172"/>
<reference evidence="3" key="1">
    <citation type="submission" date="2016-11" db="EMBL/GenBank/DDBJ databases">
        <authorList>
            <person name="Varghese N."/>
            <person name="Submissions S."/>
        </authorList>
    </citation>
    <scope>NUCLEOTIDE SEQUENCE [LARGE SCALE GENOMIC DNA]</scope>
    <source>
        <strain evidence="3">DSM 27370</strain>
    </source>
</reference>